<accession>A0AAU2A1M3</accession>
<name>A0AAU2A1M3_9ACTN</name>
<sequence>MSRGFLHGSGSCLAPAALTRSHPRGLPPLNPRIALNALVLKRRTG</sequence>
<dbReference type="EMBL" id="CP108222">
    <property type="protein sequence ID" value="WTT17259.1"/>
    <property type="molecule type" value="Genomic_DNA"/>
</dbReference>
<gene>
    <name evidence="1" type="ORF">OHA22_17820</name>
</gene>
<protein>
    <submittedName>
        <fullName evidence="1">Uncharacterized protein</fullName>
    </submittedName>
</protein>
<proteinExistence type="predicted"/>
<evidence type="ECO:0000313" key="1">
    <source>
        <dbReference type="EMBL" id="WTT17259.1"/>
    </source>
</evidence>
<dbReference type="AlphaFoldDB" id="A0AAU2A1M3"/>
<organism evidence="1">
    <name type="scientific">Streptomyces sp. NBC_00093</name>
    <dbReference type="NCBI Taxonomy" id="2975649"/>
    <lineage>
        <taxon>Bacteria</taxon>
        <taxon>Bacillati</taxon>
        <taxon>Actinomycetota</taxon>
        <taxon>Actinomycetes</taxon>
        <taxon>Kitasatosporales</taxon>
        <taxon>Streptomycetaceae</taxon>
        <taxon>Streptomyces</taxon>
    </lineage>
</organism>
<reference evidence="1" key="1">
    <citation type="submission" date="2022-10" db="EMBL/GenBank/DDBJ databases">
        <title>The complete genomes of actinobacterial strains from the NBC collection.</title>
        <authorList>
            <person name="Joergensen T.S."/>
            <person name="Alvarez Arevalo M."/>
            <person name="Sterndorff E.B."/>
            <person name="Faurdal D."/>
            <person name="Vuksanovic O."/>
            <person name="Mourched A.-S."/>
            <person name="Charusanti P."/>
            <person name="Shaw S."/>
            <person name="Blin K."/>
            <person name="Weber T."/>
        </authorList>
    </citation>
    <scope>NUCLEOTIDE SEQUENCE</scope>
    <source>
        <strain evidence="1">NBC_00093</strain>
    </source>
</reference>